<gene>
    <name evidence="3" type="ORF">FC78_GL002500</name>
</gene>
<accession>A0A0R1KGF3</accession>
<evidence type="ECO:0000256" key="1">
    <source>
        <dbReference type="SAM" id="SignalP"/>
    </source>
</evidence>
<evidence type="ECO:0000259" key="2">
    <source>
        <dbReference type="Pfam" id="PF13731"/>
    </source>
</evidence>
<keyword evidence="1" id="KW-0732">Signal</keyword>
<feature type="domain" description="WxL" evidence="2">
    <location>
        <begin position="86"/>
        <end position="270"/>
    </location>
</feature>
<feature type="chain" id="PRO_5006406634" description="WxL domain-containing protein" evidence="1">
    <location>
        <begin position="31"/>
        <end position="276"/>
    </location>
</feature>
<dbReference type="PATRIC" id="fig|1423788.3.peg.2571"/>
<organism evidence="3 4">
    <name type="scientific">Companilactobacillus bobalius DSM 19674</name>
    <dbReference type="NCBI Taxonomy" id="1423788"/>
    <lineage>
        <taxon>Bacteria</taxon>
        <taxon>Bacillati</taxon>
        <taxon>Bacillota</taxon>
        <taxon>Bacilli</taxon>
        <taxon>Lactobacillales</taxon>
        <taxon>Lactobacillaceae</taxon>
        <taxon>Companilactobacillus</taxon>
        <taxon>Companilactobacillus bobalius</taxon>
    </lineage>
</organism>
<dbReference type="EMBL" id="AZDY01000038">
    <property type="protein sequence ID" value="KRK82491.1"/>
    <property type="molecule type" value="Genomic_DNA"/>
</dbReference>
<dbReference type="InterPro" id="IPR027994">
    <property type="entry name" value="WxL_dom"/>
</dbReference>
<dbReference type="Pfam" id="PF13731">
    <property type="entry name" value="WxL"/>
    <property type="match status" value="1"/>
</dbReference>
<dbReference type="OrthoDB" id="2149740at2"/>
<dbReference type="AlphaFoldDB" id="A0A0R1KGF3"/>
<reference evidence="3 4" key="1">
    <citation type="journal article" date="2015" name="Genome Announc.">
        <title>Expanding the biotechnology potential of lactobacilli through comparative genomics of 213 strains and associated genera.</title>
        <authorList>
            <person name="Sun Z."/>
            <person name="Harris H.M."/>
            <person name="McCann A."/>
            <person name="Guo C."/>
            <person name="Argimon S."/>
            <person name="Zhang W."/>
            <person name="Yang X."/>
            <person name="Jeffery I.B."/>
            <person name="Cooney J.C."/>
            <person name="Kagawa T.F."/>
            <person name="Liu W."/>
            <person name="Song Y."/>
            <person name="Salvetti E."/>
            <person name="Wrobel A."/>
            <person name="Rasinkangas P."/>
            <person name="Parkhill J."/>
            <person name="Rea M.C."/>
            <person name="O'Sullivan O."/>
            <person name="Ritari J."/>
            <person name="Douillard F.P."/>
            <person name="Paul Ross R."/>
            <person name="Yang R."/>
            <person name="Briner A.E."/>
            <person name="Felis G.E."/>
            <person name="de Vos W.M."/>
            <person name="Barrangou R."/>
            <person name="Klaenhammer T.R."/>
            <person name="Caufield P.W."/>
            <person name="Cui Y."/>
            <person name="Zhang H."/>
            <person name="O'Toole P.W."/>
        </authorList>
    </citation>
    <scope>NUCLEOTIDE SEQUENCE [LARGE SCALE GENOMIC DNA]</scope>
    <source>
        <strain evidence="3 4">DSM 19674</strain>
    </source>
</reference>
<evidence type="ECO:0000313" key="3">
    <source>
        <dbReference type="EMBL" id="KRK82491.1"/>
    </source>
</evidence>
<feature type="signal peptide" evidence="1">
    <location>
        <begin position="1"/>
        <end position="30"/>
    </location>
</feature>
<proteinExistence type="predicted"/>
<sequence length="276" mass="27727">MKLSKSVLAGSLATAGIVLGAIAPTITAQAATSSGATAADGTVSYKAGTDVGPLGGSDSKLAIAYDETTDGKTTAVGEASAQSNANVKVQSGLLTLDSVPDFGFGNAAIGTTVALDSNNRDDSATDSQDKGVLTVTDSRTDAPGFTVDAAITNFFAGSDDKTGQPFVLNLQKTQLKNDKGGDVSADGPRYTTGINIAGAANKAGSADSTAPEASTMIDLDKGTYTDGPINASFTPTDKNTYLNLATDTPATSGKDGVQSYNATITWTLKTKSTVTA</sequence>
<dbReference type="STRING" id="1423788.FC78_GL002500"/>
<evidence type="ECO:0000313" key="4">
    <source>
        <dbReference type="Proteomes" id="UP000051515"/>
    </source>
</evidence>
<dbReference type="Proteomes" id="UP000051515">
    <property type="component" value="Unassembled WGS sequence"/>
</dbReference>
<protein>
    <recommendedName>
        <fullName evidence="2">WxL domain-containing protein</fullName>
    </recommendedName>
</protein>
<dbReference type="RefSeq" id="WP_056953579.1">
    <property type="nucleotide sequence ID" value="NZ_AZDY01000038.1"/>
</dbReference>
<name>A0A0R1KGF3_9LACO</name>
<comment type="caution">
    <text evidence="3">The sequence shown here is derived from an EMBL/GenBank/DDBJ whole genome shotgun (WGS) entry which is preliminary data.</text>
</comment>
<keyword evidence="4" id="KW-1185">Reference proteome</keyword>